<proteinExistence type="predicted"/>
<keyword evidence="1" id="KW-0812">Transmembrane</keyword>
<feature type="transmembrane region" description="Helical" evidence="1">
    <location>
        <begin position="159"/>
        <end position="177"/>
    </location>
</feature>
<reference evidence="4" key="1">
    <citation type="submission" date="2017-02" db="UniProtKB">
        <authorList>
            <consortium name="WormBaseParasite"/>
        </authorList>
    </citation>
    <scope>IDENTIFICATION</scope>
</reference>
<evidence type="ECO:0000313" key="3">
    <source>
        <dbReference type="Proteomes" id="UP000282613"/>
    </source>
</evidence>
<accession>A0A0R3W0A7</accession>
<keyword evidence="3" id="KW-1185">Reference proteome</keyword>
<gene>
    <name evidence="2" type="ORF">TASK_LOCUS3102</name>
</gene>
<evidence type="ECO:0000313" key="2">
    <source>
        <dbReference type="EMBL" id="VDK27220.1"/>
    </source>
</evidence>
<protein>
    <submittedName>
        <fullName evidence="2 4">Uncharacterized protein</fullName>
    </submittedName>
</protein>
<keyword evidence="1" id="KW-0472">Membrane</keyword>
<dbReference type="AlphaFoldDB" id="A0A0R3W0A7"/>
<keyword evidence="1" id="KW-1133">Transmembrane helix</keyword>
<evidence type="ECO:0000256" key="1">
    <source>
        <dbReference type="SAM" id="Phobius"/>
    </source>
</evidence>
<reference evidence="2 3" key="2">
    <citation type="submission" date="2018-11" db="EMBL/GenBank/DDBJ databases">
        <authorList>
            <consortium name="Pathogen Informatics"/>
        </authorList>
    </citation>
    <scope>NUCLEOTIDE SEQUENCE [LARGE SCALE GENOMIC DNA]</scope>
</reference>
<name>A0A0R3W0A7_TAEAS</name>
<sequence length="178" mass="19139">MKDIDVEHDCSKRLLTLPVPQIDDNHGVPFFAEVGQRSWHGLLTHLAEEISTGPLSLVAGGAGKQLSRSTNTTVLTPSFIPASAAIVPNDTPYKTPDFMACKTASIGSQSRNTTAVSAFLACETGPSLLQDNRFSLSRLYLKLLKDCTWGTTASIRVKIIIIDFVSAIALAVVFIHLG</sequence>
<evidence type="ECO:0000313" key="4">
    <source>
        <dbReference type="WBParaSite" id="TASK_0000310101-mRNA-1"/>
    </source>
</evidence>
<dbReference type="WBParaSite" id="TASK_0000310101-mRNA-1">
    <property type="protein sequence ID" value="TASK_0000310101-mRNA-1"/>
    <property type="gene ID" value="TASK_0000310101"/>
</dbReference>
<dbReference type="Proteomes" id="UP000282613">
    <property type="component" value="Unassembled WGS sequence"/>
</dbReference>
<organism evidence="4">
    <name type="scientific">Taenia asiatica</name>
    <name type="common">Asian tapeworm</name>
    <dbReference type="NCBI Taxonomy" id="60517"/>
    <lineage>
        <taxon>Eukaryota</taxon>
        <taxon>Metazoa</taxon>
        <taxon>Spiralia</taxon>
        <taxon>Lophotrochozoa</taxon>
        <taxon>Platyhelminthes</taxon>
        <taxon>Cestoda</taxon>
        <taxon>Eucestoda</taxon>
        <taxon>Cyclophyllidea</taxon>
        <taxon>Taeniidae</taxon>
        <taxon>Taenia</taxon>
    </lineage>
</organism>
<dbReference type="EMBL" id="UYRS01005720">
    <property type="protein sequence ID" value="VDK27220.1"/>
    <property type="molecule type" value="Genomic_DNA"/>
</dbReference>